<sequence>MRLPPGLSLTARLALLFAALTACLLITVGVVIGRAVEHHFQELDDHELVGKLTLVANLLQGADALLPLAERLSRLDDAFAGHDMVAVLLLDAEGRVLHAIQPDFFTPAQLAGKDLPAGSVPWTQGAHQVIGRAERITLQAGLEGHAGSSDGAADMTALVALDVSHHIHFLDELRRGLWLGISLAAITAALLGWLAAHRGLAPLRRVSATARQLSAQRLDERLIEEDAPAEVRELVEAFNGMLARLEASFRRLSDFSADIAHELRTPVSNLMTQTQVALTRSRSTDEYREVLASNMEEFERIARMVADMLFLAQAEDGRLPGASEAVALADEATALIEFYDALAEAQGVRIVVEGTASVRGDRLMLRRALSNLLSNALRHTPAGGTIRIGLRHDGGEAEVRIDNDGEPIPPEQIERIFDRFHRGSADRRSHGEGAGLGLAITRSIVHAHGGRIWAGSAMAAGTARGTTTFTLRLPADLSTARHTAAPHGSTLESAP</sequence>
<evidence type="ECO:0000256" key="8">
    <source>
        <dbReference type="ARBA" id="ARBA00022741"/>
    </source>
</evidence>
<dbReference type="PANTHER" id="PTHR45436:SF15">
    <property type="entry name" value="SENSOR HISTIDINE KINASE CUSS"/>
    <property type="match status" value="1"/>
</dbReference>
<protein>
    <recommendedName>
        <fullName evidence="14">Sensor protein</fullName>
        <ecNumber evidence="14">2.7.13.3</ecNumber>
    </recommendedName>
</protein>
<dbReference type="Pfam" id="PF00672">
    <property type="entry name" value="HAMP"/>
    <property type="match status" value="1"/>
</dbReference>
<dbReference type="InterPro" id="IPR048590">
    <property type="entry name" value="CusS-like_sensor"/>
</dbReference>
<evidence type="ECO:0000313" key="17">
    <source>
        <dbReference type="EMBL" id="MFD1262688.1"/>
    </source>
</evidence>
<evidence type="ECO:0000256" key="11">
    <source>
        <dbReference type="ARBA" id="ARBA00022989"/>
    </source>
</evidence>
<dbReference type="SUPFAM" id="SSF55874">
    <property type="entry name" value="ATPase domain of HSP90 chaperone/DNA topoisomerase II/histidine kinase"/>
    <property type="match status" value="1"/>
</dbReference>
<dbReference type="EMBL" id="JBHTMC010000007">
    <property type="protein sequence ID" value="MFD1262688.1"/>
    <property type="molecule type" value="Genomic_DNA"/>
</dbReference>
<organism evidence="17 18">
    <name type="scientific">Thauera mechernichensis</name>
    <dbReference type="NCBI Taxonomy" id="82788"/>
    <lineage>
        <taxon>Bacteria</taxon>
        <taxon>Pseudomonadati</taxon>
        <taxon>Pseudomonadota</taxon>
        <taxon>Betaproteobacteria</taxon>
        <taxon>Rhodocyclales</taxon>
        <taxon>Zoogloeaceae</taxon>
        <taxon>Thauera</taxon>
    </lineage>
</organism>
<evidence type="ECO:0000256" key="10">
    <source>
        <dbReference type="ARBA" id="ARBA00022840"/>
    </source>
</evidence>
<keyword evidence="11 14" id="KW-1133">Transmembrane helix</keyword>
<feature type="domain" description="Histidine kinase" evidence="15">
    <location>
        <begin position="258"/>
        <end position="477"/>
    </location>
</feature>
<keyword evidence="13 14" id="KW-0472">Membrane</keyword>
<name>A0ABW3W9F9_9RHOO</name>
<evidence type="ECO:0000259" key="15">
    <source>
        <dbReference type="PROSITE" id="PS50109"/>
    </source>
</evidence>
<evidence type="ECO:0000313" key="18">
    <source>
        <dbReference type="Proteomes" id="UP001597158"/>
    </source>
</evidence>
<dbReference type="Gene3D" id="1.10.287.130">
    <property type="match status" value="1"/>
</dbReference>
<keyword evidence="4 14" id="KW-0997">Cell inner membrane</keyword>
<dbReference type="CDD" id="cd06225">
    <property type="entry name" value="HAMP"/>
    <property type="match status" value="1"/>
</dbReference>
<dbReference type="SUPFAM" id="SSF47384">
    <property type="entry name" value="Homodimeric domain of signal transducing histidine kinase"/>
    <property type="match status" value="1"/>
</dbReference>
<dbReference type="InterPro" id="IPR004358">
    <property type="entry name" value="Sig_transdc_His_kin-like_C"/>
</dbReference>
<dbReference type="InterPro" id="IPR003660">
    <property type="entry name" value="HAMP_dom"/>
</dbReference>
<keyword evidence="8 14" id="KW-0547">Nucleotide-binding</keyword>
<dbReference type="SMART" id="SM00388">
    <property type="entry name" value="HisKA"/>
    <property type="match status" value="1"/>
</dbReference>
<dbReference type="InterPro" id="IPR006290">
    <property type="entry name" value="CztS_silS_copS"/>
</dbReference>
<evidence type="ECO:0000256" key="2">
    <source>
        <dbReference type="ARBA" id="ARBA00004429"/>
    </source>
</evidence>
<dbReference type="InterPro" id="IPR003661">
    <property type="entry name" value="HisK_dim/P_dom"/>
</dbReference>
<dbReference type="EC" id="2.7.13.3" evidence="14"/>
<evidence type="ECO:0000256" key="14">
    <source>
        <dbReference type="RuleBase" id="RU364088"/>
    </source>
</evidence>
<evidence type="ECO:0000256" key="12">
    <source>
        <dbReference type="ARBA" id="ARBA00023012"/>
    </source>
</evidence>
<keyword evidence="3 14" id="KW-1003">Cell membrane</keyword>
<evidence type="ECO:0000256" key="9">
    <source>
        <dbReference type="ARBA" id="ARBA00022777"/>
    </source>
</evidence>
<evidence type="ECO:0000256" key="13">
    <source>
        <dbReference type="ARBA" id="ARBA00023136"/>
    </source>
</evidence>
<gene>
    <name evidence="17" type="ORF">ACFQ4M_03775</name>
</gene>
<evidence type="ECO:0000256" key="1">
    <source>
        <dbReference type="ARBA" id="ARBA00000085"/>
    </source>
</evidence>
<keyword evidence="18" id="KW-1185">Reference proteome</keyword>
<dbReference type="Proteomes" id="UP001597158">
    <property type="component" value="Unassembled WGS sequence"/>
</dbReference>
<evidence type="ECO:0000256" key="6">
    <source>
        <dbReference type="ARBA" id="ARBA00022679"/>
    </source>
</evidence>
<dbReference type="PANTHER" id="PTHR45436">
    <property type="entry name" value="SENSOR HISTIDINE KINASE YKOH"/>
    <property type="match status" value="1"/>
</dbReference>
<comment type="function">
    <text evidence="14">Member of a two-component regulatory system.</text>
</comment>
<keyword evidence="7 14" id="KW-0812">Transmembrane</keyword>
<dbReference type="Gene3D" id="6.10.340.10">
    <property type="match status" value="1"/>
</dbReference>
<dbReference type="InterPro" id="IPR005467">
    <property type="entry name" value="His_kinase_dom"/>
</dbReference>
<dbReference type="Pfam" id="PF00512">
    <property type="entry name" value="HisKA"/>
    <property type="match status" value="1"/>
</dbReference>
<dbReference type="InterPro" id="IPR036890">
    <property type="entry name" value="HATPase_C_sf"/>
</dbReference>
<dbReference type="SUPFAM" id="SSF158472">
    <property type="entry name" value="HAMP domain-like"/>
    <property type="match status" value="1"/>
</dbReference>
<comment type="subcellular location">
    <subcellularLocation>
        <location evidence="2">Cell inner membrane</location>
        <topology evidence="2">Multi-pass membrane protein</topology>
    </subcellularLocation>
</comment>
<feature type="transmembrane region" description="Helical" evidence="14">
    <location>
        <begin position="176"/>
        <end position="196"/>
    </location>
</feature>
<keyword evidence="6 14" id="KW-0808">Transferase</keyword>
<dbReference type="InterPro" id="IPR050428">
    <property type="entry name" value="TCS_sensor_his_kinase"/>
</dbReference>
<dbReference type="PRINTS" id="PR00344">
    <property type="entry name" value="BCTRLSENSOR"/>
</dbReference>
<keyword evidence="5" id="KW-0597">Phosphoprotein</keyword>
<dbReference type="PROSITE" id="PS50885">
    <property type="entry name" value="HAMP"/>
    <property type="match status" value="1"/>
</dbReference>
<dbReference type="NCBIfam" id="TIGR01386">
    <property type="entry name" value="cztS_silS_copS"/>
    <property type="match status" value="1"/>
</dbReference>
<dbReference type="PROSITE" id="PS51257">
    <property type="entry name" value="PROKAR_LIPOPROTEIN"/>
    <property type="match status" value="1"/>
</dbReference>
<dbReference type="PROSITE" id="PS50109">
    <property type="entry name" value="HIS_KIN"/>
    <property type="match status" value="1"/>
</dbReference>
<dbReference type="InterPro" id="IPR036097">
    <property type="entry name" value="HisK_dim/P_sf"/>
</dbReference>
<evidence type="ECO:0000256" key="4">
    <source>
        <dbReference type="ARBA" id="ARBA00022519"/>
    </source>
</evidence>
<feature type="domain" description="HAMP" evidence="16">
    <location>
        <begin position="197"/>
        <end position="250"/>
    </location>
</feature>
<dbReference type="SMART" id="SM00387">
    <property type="entry name" value="HATPase_c"/>
    <property type="match status" value="1"/>
</dbReference>
<keyword evidence="12 14" id="KW-0902">Two-component regulatory system</keyword>
<evidence type="ECO:0000256" key="5">
    <source>
        <dbReference type="ARBA" id="ARBA00022553"/>
    </source>
</evidence>
<dbReference type="GO" id="GO:0004673">
    <property type="term" value="F:protein histidine kinase activity"/>
    <property type="evidence" value="ECO:0007669"/>
    <property type="project" value="UniProtKB-EC"/>
</dbReference>
<dbReference type="InterPro" id="IPR003594">
    <property type="entry name" value="HATPase_dom"/>
</dbReference>
<evidence type="ECO:0000259" key="16">
    <source>
        <dbReference type="PROSITE" id="PS50885"/>
    </source>
</evidence>
<dbReference type="RefSeq" id="WP_277834615.1">
    <property type="nucleotide sequence ID" value="NZ_JARQZE010000015.1"/>
</dbReference>
<dbReference type="Pfam" id="PF21085">
    <property type="entry name" value="CusS"/>
    <property type="match status" value="1"/>
</dbReference>
<comment type="caution">
    <text evidence="17">The sequence shown here is derived from an EMBL/GenBank/DDBJ whole genome shotgun (WGS) entry which is preliminary data.</text>
</comment>
<evidence type="ECO:0000256" key="3">
    <source>
        <dbReference type="ARBA" id="ARBA00022475"/>
    </source>
</evidence>
<dbReference type="CDD" id="cd00075">
    <property type="entry name" value="HATPase"/>
    <property type="match status" value="1"/>
</dbReference>
<dbReference type="CDD" id="cd00082">
    <property type="entry name" value="HisKA"/>
    <property type="match status" value="1"/>
</dbReference>
<dbReference type="SMART" id="SM00304">
    <property type="entry name" value="HAMP"/>
    <property type="match status" value="1"/>
</dbReference>
<dbReference type="Pfam" id="PF02518">
    <property type="entry name" value="HATPase_c"/>
    <property type="match status" value="1"/>
</dbReference>
<proteinExistence type="predicted"/>
<keyword evidence="9 14" id="KW-0418">Kinase</keyword>
<accession>A0ABW3W9F9</accession>
<evidence type="ECO:0000256" key="7">
    <source>
        <dbReference type="ARBA" id="ARBA00022692"/>
    </source>
</evidence>
<reference evidence="18" key="1">
    <citation type="journal article" date="2019" name="Int. J. Syst. Evol. Microbiol.">
        <title>The Global Catalogue of Microorganisms (GCM) 10K type strain sequencing project: providing services to taxonomists for standard genome sequencing and annotation.</title>
        <authorList>
            <consortium name="The Broad Institute Genomics Platform"/>
            <consortium name="The Broad Institute Genome Sequencing Center for Infectious Disease"/>
            <person name="Wu L."/>
            <person name="Ma J."/>
        </authorList>
    </citation>
    <scope>NUCLEOTIDE SEQUENCE [LARGE SCALE GENOMIC DNA]</scope>
    <source>
        <strain evidence="18">CCUG 48884</strain>
    </source>
</reference>
<dbReference type="Gene3D" id="3.30.565.10">
    <property type="entry name" value="Histidine kinase-like ATPase, C-terminal domain"/>
    <property type="match status" value="1"/>
</dbReference>
<comment type="catalytic activity">
    <reaction evidence="1 14">
        <text>ATP + protein L-histidine = ADP + protein N-phospho-L-histidine.</text>
        <dbReference type="EC" id="2.7.13.3"/>
    </reaction>
</comment>
<keyword evidence="10 14" id="KW-0067">ATP-binding</keyword>